<organism evidence="3">
    <name type="scientific">Chaetoceros debilis</name>
    <dbReference type="NCBI Taxonomy" id="122233"/>
    <lineage>
        <taxon>Eukaryota</taxon>
        <taxon>Sar</taxon>
        <taxon>Stramenopiles</taxon>
        <taxon>Ochrophyta</taxon>
        <taxon>Bacillariophyta</taxon>
        <taxon>Coscinodiscophyceae</taxon>
        <taxon>Chaetocerotophycidae</taxon>
        <taxon>Chaetocerotales</taxon>
        <taxon>Chaetocerotaceae</taxon>
        <taxon>Chaetoceros</taxon>
    </lineage>
</organism>
<feature type="signal peptide" evidence="2">
    <location>
        <begin position="1"/>
        <end position="23"/>
    </location>
</feature>
<proteinExistence type="predicted"/>
<feature type="compositionally biased region" description="Basic and acidic residues" evidence="1">
    <location>
        <begin position="132"/>
        <end position="146"/>
    </location>
</feature>
<feature type="region of interest" description="Disordered" evidence="1">
    <location>
        <begin position="278"/>
        <end position="319"/>
    </location>
</feature>
<evidence type="ECO:0000256" key="1">
    <source>
        <dbReference type="SAM" id="MobiDB-lite"/>
    </source>
</evidence>
<sequence>MMKTSASYFAPIAILSSLLQVHSFAPVALTKSGYNYGKELSFFEQRAEKYNRDENVRGARNSRLLGIFRKSKSISKTGRRQKLRKKASTVAASLAIYSTILLRTPHAALADHPLENAPTGKVSLRPGMSMDQMEKEVRARSDRTIDEQIAAQNESRFSSLNPSGGKAQTKKSKAKKNDKFDMDDEYDFEEEAEGDDDDLQLIAGVAKANGAVLNVEKSGSTKTVTKFSGSAPHMSAKTKNSEIGKTVVKIVGPIFAFCFARETIRWNREQNNVNKGIEIMEQQRQEHLNTKKDDDDDDDDDSDDEDSDDEDDYPRGKKK</sequence>
<dbReference type="EMBL" id="HBIO01028985">
    <property type="protein sequence ID" value="CAE0477367.1"/>
    <property type="molecule type" value="Transcribed_RNA"/>
</dbReference>
<reference evidence="3" key="1">
    <citation type="submission" date="2021-01" db="EMBL/GenBank/DDBJ databases">
        <authorList>
            <person name="Corre E."/>
            <person name="Pelletier E."/>
            <person name="Niang G."/>
            <person name="Scheremetjew M."/>
            <person name="Finn R."/>
            <person name="Kale V."/>
            <person name="Holt S."/>
            <person name="Cochrane G."/>
            <person name="Meng A."/>
            <person name="Brown T."/>
            <person name="Cohen L."/>
        </authorList>
    </citation>
    <scope>NUCLEOTIDE SEQUENCE</scope>
    <source>
        <strain evidence="3">MM31A-1</strain>
    </source>
</reference>
<feature type="chain" id="PRO_5031530268" evidence="2">
    <location>
        <begin position="24"/>
        <end position="319"/>
    </location>
</feature>
<keyword evidence="2" id="KW-0732">Signal</keyword>
<feature type="compositionally biased region" description="Acidic residues" evidence="1">
    <location>
        <begin position="294"/>
        <end position="312"/>
    </location>
</feature>
<feature type="region of interest" description="Disordered" evidence="1">
    <location>
        <begin position="112"/>
        <end position="182"/>
    </location>
</feature>
<accession>A0A7S3QH37</accession>
<feature type="compositionally biased region" description="Polar residues" evidence="1">
    <location>
        <begin position="150"/>
        <end position="162"/>
    </location>
</feature>
<name>A0A7S3QH37_9STRA</name>
<protein>
    <submittedName>
        <fullName evidence="3">Uncharacterized protein</fullName>
    </submittedName>
</protein>
<dbReference type="AlphaFoldDB" id="A0A7S3QH37"/>
<evidence type="ECO:0000313" key="3">
    <source>
        <dbReference type="EMBL" id="CAE0477367.1"/>
    </source>
</evidence>
<evidence type="ECO:0000256" key="2">
    <source>
        <dbReference type="SAM" id="SignalP"/>
    </source>
</evidence>
<gene>
    <name evidence="3" type="ORF">CDEB00056_LOCUS22220</name>
</gene>
<feature type="compositionally biased region" description="Basic and acidic residues" evidence="1">
    <location>
        <begin position="281"/>
        <end position="293"/>
    </location>
</feature>